<reference evidence="16" key="2">
    <citation type="submission" date="2020-10" db="UniProtKB">
        <authorList>
            <consortium name="WormBaseParasite"/>
        </authorList>
    </citation>
    <scope>IDENTIFICATION</scope>
</reference>
<feature type="compositionally biased region" description="Polar residues" evidence="13">
    <location>
        <begin position="615"/>
        <end position="629"/>
    </location>
</feature>
<protein>
    <recommendedName>
        <fullName evidence="3">[histone H4]-N-methyl-L-lysine(20) N-methyltransferase</fullName>
        <ecNumber evidence="3">2.1.1.362</ecNumber>
    </recommendedName>
</protein>
<feature type="region of interest" description="Disordered" evidence="13">
    <location>
        <begin position="268"/>
        <end position="295"/>
    </location>
</feature>
<dbReference type="SMART" id="SM00317">
    <property type="entry name" value="SET"/>
    <property type="match status" value="1"/>
</dbReference>
<comment type="subcellular location">
    <subcellularLocation>
        <location evidence="2">Chromosome</location>
    </subcellularLocation>
    <subcellularLocation>
        <location evidence="1">Nucleus</location>
    </subcellularLocation>
</comment>
<keyword evidence="7" id="KW-0808">Transferase</keyword>
<dbReference type="InterPro" id="IPR001214">
    <property type="entry name" value="SET_dom"/>
</dbReference>
<keyword evidence="10" id="KW-0805">Transcription regulation</keyword>
<dbReference type="Gene3D" id="1.10.10.1700">
    <property type="entry name" value="Histone-lysine N-methyltransferase"/>
    <property type="match status" value="1"/>
</dbReference>
<evidence type="ECO:0000256" key="7">
    <source>
        <dbReference type="ARBA" id="ARBA00022679"/>
    </source>
</evidence>
<dbReference type="PROSITE" id="PS50280">
    <property type="entry name" value="SET"/>
    <property type="match status" value="1"/>
</dbReference>
<dbReference type="WBParaSite" id="Pan_g5490.t1">
    <property type="protein sequence ID" value="Pan_g5490.t1"/>
    <property type="gene ID" value="Pan_g5490"/>
</dbReference>
<keyword evidence="8" id="KW-0949">S-adenosyl-L-methionine</keyword>
<dbReference type="EC" id="2.1.1.362" evidence="3"/>
<evidence type="ECO:0000256" key="1">
    <source>
        <dbReference type="ARBA" id="ARBA00004123"/>
    </source>
</evidence>
<evidence type="ECO:0000256" key="11">
    <source>
        <dbReference type="ARBA" id="ARBA00023163"/>
    </source>
</evidence>
<evidence type="ECO:0000256" key="12">
    <source>
        <dbReference type="ARBA" id="ARBA00023242"/>
    </source>
</evidence>
<feature type="compositionally biased region" description="Basic and acidic residues" evidence="13">
    <location>
        <begin position="652"/>
        <end position="663"/>
    </location>
</feature>
<evidence type="ECO:0000256" key="8">
    <source>
        <dbReference type="ARBA" id="ARBA00022691"/>
    </source>
</evidence>
<keyword evidence="12" id="KW-0539">Nucleus</keyword>
<dbReference type="PROSITE" id="PS51570">
    <property type="entry name" value="SAM_MT43_SUVAR420_2"/>
    <property type="match status" value="1"/>
</dbReference>
<dbReference type="GO" id="GO:0140941">
    <property type="term" value="F:histone H4K20me methyltransferase activity"/>
    <property type="evidence" value="ECO:0007669"/>
    <property type="project" value="UniProtKB-EC"/>
</dbReference>
<proteinExistence type="predicted"/>
<dbReference type="SUPFAM" id="SSF82199">
    <property type="entry name" value="SET domain"/>
    <property type="match status" value="1"/>
</dbReference>
<dbReference type="Proteomes" id="UP000492821">
    <property type="component" value="Unassembled WGS sequence"/>
</dbReference>
<evidence type="ECO:0000313" key="15">
    <source>
        <dbReference type="Proteomes" id="UP000492821"/>
    </source>
</evidence>
<keyword evidence="5" id="KW-0678">Repressor</keyword>
<evidence type="ECO:0000256" key="10">
    <source>
        <dbReference type="ARBA" id="ARBA00023015"/>
    </source>
</evidence>
<keyword evidence="4" id="KW-0158">Chromosome</keyword>
<reference evidence="15" key="1">
    <citation type="journal article" date="2013" name="Genetics">
        <title>The draft genome and transcriptome of Panagrellus redivivus are shaped by the harsh demands of a free-living lifestyle.</title>
        <authorList>
            <person name="Srinivasan J."/>
            <person name="Dillman A.R."/>
            <person name="Macchietto M.G."/>
            <person name="Heikkinen L."/>
            <person name="Lakso M."/>
            <person name="Fracchia K.M."/>
            <person name="Antoshechkin I."/>
            <person name="Mortazavi A."/>
            <person name="Wong G."/>
            <person name="Sternberg P.W."/>
        </authorList>
    </citation>
    <scope>NUCLEOTIDE SEQUENCE [LARGE SCALE GENOMIC DNA]</scope>
    <source>
        <strain evidence="15">MT8872</strain>
    </source>
</reference>
<evidence type="ECO:0000256" key="13">
    <source>
        <dbReference type="SAM" id="MobiDB-lite"/>
    </source>
</evidence>
<dbReference type="Gene3D" id="2.170.270.10">
    <property type="entry name" value="SET domain"/>
    <property type="match status" value="1"/>
</dbReference>
<dbReference type="GO" id="GO:0005694">
    <property type="term" value="C:chromosome"/>
    <property type="evidence" value="ECO:0007669"/>
    <property type="project" value="UniProtKB-SubCell"/>
</dbReference>
<dbReference type="PANTHER" id="PTHR12977">
    <property type="entry name" value="SUPPRESSOR OF VARIEGATION 4-20-RELATED"/>
    <property type="match status" value="1"/>
</dbReference>
<accession>A0A7E4W1V1</accession>
<dbReference type="AlphaFoldDB" id="A0A7E4W1V1"/>
<evidence type="ECO:0000256" key="4">
    <source>
        <dbReference type="ARBA" id="ARBA00022454"/>
    </source>
</evidence>
<evidence type="ECO:0000256" key="5">
    <source>
        <dbReference type="ARBA" id="ARBA00022491"/>
    </source>
</evidence>
<feature type="region of interest" description="Disordered" evidence="13">
    <location>
        <begin position="529"/>
        <end position="722"/>
    </location>
</feature>
<evidence type="ECO:0000259" key="14">
    <source>
        <dbReference type="PROSITE" id="PS50280"/>
    </source>
</evidence>
<feature type="domain" description="SET" evidence="14">
    <location>
        <begin position="129"/>
        <end position="245"/>
    </location>
</feature>
<dbReference type="GO" id="GO:0032259">
    <property type="term" value="P:methylation"/>
    <property type="evidence" value="ECO:0007669"/>
    <property type="project" value="UniProtKB-KW"/>
</dbReference>
<evidence type="ECO:0000256" key="2">
    <source>
        <dbReference type="ARBA" id="ARBA00004286"/>
    </source>
</evidence>
<feature type="compositionally biased region" description="Low complexity" evidence="13">
    <location>
        <begin position="534"/>
        <end position="554"/>
    </location>
</feature>
<dbReference type="InterPro" id="IPR025790">
    <property type="entry name" value="Suv4-20_animal"/>
</dbReference>
<dbReference type="InterPro" id="IPR041938">
    <property type="entry name" value="Hist-Lys_N-MTase_N"/>
</dbReference>
<organism evidence="15 16">
    <name type="scientific">Panagrellus redivivus</name>
    <name type="common">Microworm</name>
    <dbReference type="NCBI Taxonomy" id="6233"/>
    <lineage>
        <taxon>Eukaryota</taxon>
        <taxon>Metazoa</taxon>
        <taxon>Ecdysozoa</taxon>
        <taxon>Nematoda</taxon>
        <taxon>Chromadorea</taxon>
        <taxon>Rhabditida</taxon>
        <taxon>Tylenchina</taxon>
        <taxon>Panagrolaimomorpha</taxon>
        <taxon>Panagrolaimoidea</taxon>
        <taxon>Panagrolaimidae</taxon>
        <taxon>Panagrellus</taxon>
    </lineage>
</organism>
<evidence type="ECO:0000256" key="3">
    <source>
        <dbReference type="ARBA" id="ARBA00012188"/>
    </source>
</evidence>
<keyword evidence="15" id="KW-1185">Reference proteome</keyword>
<keyword evidence="6" id="KW-0489">Methyltransferase</keyword>
<dbReference type="PANTHER" id="PTHR12977:SF4">
    <property type="entry name" value="HISTONE-LYSINE N-METHYLTRANSFERASE KMT5B"/>
    <property type="match status" value="1"/>
</dbReference>
<dbReference type="Pfam" id="PF00856">
    <property type="entry name" value="SET"/>
    <property type="match status" value="1"/>
</dbReference>
<dbReference type="GO" id="GO:0005634">
    <property type="term" value="C:nucleus"/>
    <property type="evidence" value="ECO:0007669"/>
    <property type="project" value="UniProtKB-SubCell"/>
</dbReference>
<dbReference type="InterPro" id="IPR039977">
    <property type="entry name" value="Suv4-20/Set9"/>
</dbReference>
<keyword evidence="9" id="KW-0156">Chromatin regulator</keyword>
<name>A0A7E4W1V1_PANRE</name>
<evidence type="ECO:0000256" key="9">
    <source>
        <dbReference type="ARBA" id="ARBA00022853"/>
    </source>
</evidence>
<evidence type="ECO:0000313" key="16">
    <source>
        <dbReference type="WBParaSite" id="Pan_g5490.t1"/>
    </source>
</evidence>
<keyword evidence="11" id="KW-0804">Transcription</keyword>
<sequence length="722" mass="81183">MSNSKLVLNTKEFSLLYHHFLQRTNGRNTMSARELCEIDDLCTTLVVDPLVRFKSHKMDLNYQPPDMQTHLLCLSIMLQFIYDGDIMKVYRGLYSLKYTQEFLENRDVKARDHVRDHLLRFIAMFRHDAGYTIVPCSRYGHEGNVGGKLISTKYWKKGEQMTLLIGVIGNMTLEEEAELLVVGENDFSVLMSQRTMRPQLWLGPGAFLNHDCNPNCEFLSNKTNTAVVTVVRDINPGDELFIHYGPTFFGENNELCECSTCESRQTGAFAPRGNEEGGTNAKKRPQKRGFSPTPSMFSTYTLDAEGNAIYKRALRARKQVTVEEMIFDSVTFFQEVVLDRFVEKPLIIGTENVSNLDDYPVLKELRFEPKGIPNIEVCTATDLMTTAAENTWNELTGEDFDPTPIMKHFPEPPATAEDLTPTNLLTFLGLNVCVMEQMITRSGRAVDKKLAISSSRPWDTGRQAKPWRNALRVKRKTQEGAVVPRFVSQKDFSRLHFEQKSGKFLKLSNYLAERKLQEKIRIRGDEVFDTPSRSVSPAGSISSKSSVSTSSDVSSADDTEAHRPDVAVGSQARYPGSPKKRTDPPTSYGRPDSPAPLVANTPQQRPDSPAPWSHSVPQTPNRRPDSQTPWKRANSKTPSPAGDIPDSSSMDNEARSPSPRDDSPVPWKRQGSRLSRDSNDSSIPSKRQCQRSSSESESSRESSPVWTPGRKSPRLNSKNGPR</sequence>
<evidence type="ECO:0000256" key="6">
    <source>
        <dbReference type="ARBA" id="ARBA00022603"/>
    </source>
</evidence>
<dbReference type="InterPro" id="IPR046341">
    <property type="entry name" value="SET_dom_sf"/>
</dbReference>